<dbReference type="RefSeq" id="WP_085543956.1">
    <property type="nucleotide sequence ID" value="NZ_FXBB01000005.1"/>
</dbReference>
<name>A0A1X7IV97_9BACT</name>
<accession>A0A1X7IV97</accession>
<keyword evidence="1" id="KW-0966">Cell projection</keyword>
<dbReference type="STRING" id="561720.SAMN06275492_10557"/>
<dbReference type="OrthoDB" id="5600at2"/>
<gene>
    <name evidence="1" type="ORF">SAMN06275492_10557</name>
</gene>
<dbReference type="EMBL" id="FXBB01000005">
    <property type="protein sequence ID" value="SMG18770.1"/>
    <property type="molecule type" value="Genomic_DNA"/>
</dbReference>
<sequence length="91" mass="10098">MKISETPAPSLIRAKENETLKKACADFEAIFLAQMWKKMASQAREMGGRKDQDRPFGAMEDLAIEMSAESLAGKDGNGLWKVLYDSLKGDE</sequence>
<keyword evidence="1" id="KW-0969">Cilium</keyword>
<organism evidence="1 2">
    <name type="scientific">Dethiosulfovibrio salsuginis</name>
    <dbReference type="NCBI Taxonomy" id="561720"/>
    <lineage>
        <taxon>Bacteria</taxon>
        <taxon>Thermotogati</taxon>
        <taxon>Synergistota</taxon>
        <taxon>Synergistia</taxon>
        <taxon>Synergistales</taxon>
        <taxon>Dethiosulfovibrionaceae</taxon>
        <taxon>Dethiosulfovibrio</taxon>
    </lineage>
</organism>
<proteinExistence type="predicted"/>
<dbReference type="Proteomes" id="UP000193355">
    <property type="component" value="Unassembled WGS sequence"/>
</dbReference>
<dbReference type="AlphaFoldDB" id="A0A1X7IV97"/>
<evidence type="ECO:0000313" key="2">
    <source>
        <dbReference type="Proteomes" id="UP000193355"/>
    </source>
</evidence>
<protein>
    <submittedName>
        <fullName evidence="1">Flagellar protein FlgJ</fullName>
    </submittedName>
</protein>
<reference evidence="2" key="1">
    <citation type="submission" date="2017-04" db="EMBL/GenBank/DDBJ databases">
        <authorList>
            <person name="Varghese N."/>
            <person name="Submissions S."/>
        </authorList>
    </citation>
    <scope>NUCLEOTIDE SEQUENCE [LARGE SCALE GENOMIC DNA]</scope>
    <source>
        <strain evidence="2">USBA 82</strain>
    </source>
</reference>
<keyword evidence="2" id="KW-1185">Reference proteome</keyword>
<evidence type="ECO:0000313" key="1">
    <source>
        <dbReference type="EMBL" id="SMG18770.1"/>
    </source>
</evidence>
<keyword evidence="1" id="KW-0282">Flagellum</keyword>